<protein>
    <submittedName>
        <fullName evidence="3">Phage tail family protein</fullName>
    </submittedName>
</protein>
<accession>A0ABT4X9Z2</accession>
<gene>
    <name evidence="3" type="ORF">PJ311_18480</name>
</gene>
<dbReference type="InterPro" id="IPR006520">
    <property type="entry name" value="Dit_BPSPP_N"/>
</dbReference>
<name>A0ABT4X9Z2_9BACI</name>
<feature type="domain" description="Siphovirus-type tail component C-terminal" evidence="2">
    <location>
        <begin position="146"/>
        <end position="243"/>
    </location>
</feature>
<evidence type="ECO:0000313" key="3">
    <source>
        <dbReference type="EMBL" id="MDA7028529.1"/>
    </source>
</evidence>
<evidence type="ECO:0000313" key="4">
    <source>
        <dbReference type="Proteomes" id="UP001211894"/>
    </source>
</evidence>
<evidence type="ECO:0000259" key="2">
    <source>
        <dbReference type="Pfam" id="PF22768"/>
    </source>
</evidence>
<evidence type="ECO:0000259" key="1">
    <source>
        <dbReference type="Pfam" id="PF05709"/>
    </source>
</evidence>
<comment type="caution">
    <text evidence="3">The sequence shown here is derived from an EMBL/GenBank/DDBJ whole genome shotgun (WGS) entry which is preliminary data.</text>
</comment>
<reference evidence="3 4" key="1">
    <citation type="submission" date="2023-01" db="EMBL/GenBank/DDBJ databases">
        <title>Bacillus changyiensis sp. nov., isolated from a coastal deposit.</title>
        <authorList>
            <person name="Xiao G."/>
            <person name="Lai Q."/>
            <person name="Hu Z."/>
            <person name="Shao Z."/>
        </authorList>
    </citation>
    <scope>NUCLEOTIDE SEQUENCE [LARGE SCALE GENOMIC DNA]</scope>
    <source>
        <strain evidence="3 4">CLL-7-23</strain>
    </source>
</reference>
<organism evidence="3 4">
    <name type="scientific">Bacillus changyiensis</name>
    <dbReference type="NCBI Taxonomy" id="3004103"/>
    <lineage>
        <taxon>Bacteria</taxon>
        <taxon>Bacillati</taxon>
        <taxon>Bacillota</taxon>
        <taxon>Bacilli</taxon>
        <taxon>Bacillales</taxon>
        <taxon>Bacillaceae</taxon>
        <taxon>Bacillus</taxon>
    </lineage>
</organism>
<dbReference type="RefSeq" id="WP_270802172.1">
    <property type="nucleotide sequence ID" value="NZ_JAQFWW010000004.1"/>
</dbReference>
<dbReference type="NCBIfam" id="TIGR01633">
    <property type="entry name" value="phi3626_gp14_N"/>
    <property type="match status" value="1"/>
</dbReference>
<dbReference type="Gene3D" id="2.40.30.200">
    <property type="match status" value="1"/>
</dbReference>
<feature type="domain" description="Siphovirus-type tail component RIFT-related" evidence="1">
    <location>
        <begin position="17"/>
        <end position="118"/>
    </location>
</feature>
<dbReference type="InterPro" id="IPR008841">
    <property type="entry name" value="Siphovirus-type_tail_N"/>
</dbReference>
<dbReference type="Pfam" id="PF05709">
    <property type="entry name" value="Sipho_tail"/>
    <property type="match status" value="1"/>
</dbReference>
<dbReference type="InterPro" id="IPR054738">
    <property type="entry name" value="Siphovirus-type_tail_C"/>
</dbReference>
<sequence>MSFTFNGISKDFVHVTIETERPIWAPVEREIVEIPGRQGAYLRRTKTKPRILAVNIVIKGVSDLQKAKEEIADWLITDEPEALIFPDEPDRTYYGMIDGEGQLAELFKFGKATVNFICPDPYKYGLEHSFEIGNPPDPIGHVQSAGSAPTYPIVECTFAEPADQYEIQLLNDDESVKAFVLLNFDFIAGDQLILDFANRSATLNGEDKKTAYHHTSDFFKIPPKRDTLIRVTQPSTIRFTDKYK</sequence>
<dbReference type="Proteomes" id="UP001211894">
    <property type="component" value="Unassembled WGS sequence"/>
</dbReference>
<proteinExistence type="predicted"/>
<dbReference type="Pfam" id="PF22768">
    <property type="entry name" value="SPP1_Dit"/>
    <property type="match status" value="1"/>
</dbReference>
<dbReference type="EMBL" id="JAQKAB010000019">
    <property type="protein sequence ID" value="MDA7028529.1"/>
    <property type="molecule type" value="Genomic_DNA"/>
</dbReference>
<dbReference type="Gene3D" id="2.60.120.860">
    <property type="match status" value="1"/>
</dbReference>
<keyword evidence="4" id="KW-1185">Reference proteome</keyword>